<dbReference type="InterPro" id="IPR029779">
    <property type="entry name" value="Rmp24-like"/>
</dbReference>
<dbReference type="PANTHER" id="PTHR31402">
    <property type="entry name" value="UPF0711 PROTEIN C18ORF21"/>
    <property type="match status" value="1"/>
</dbReference>
<dbReference type="PANTHER" id="PTHR31402:SF2">
    <property type="entry name" value="UPF0711 PROTEIN C18ORF21"/>
    <property type="match status" value="1"/>
</dbReference>
<dbReference type="Proteomes" id="UP000695026">
    <property type="component" value="Unplaced"/>
</dbReference>
<gene>
    <name evidence="4" type="primary">CUNH18orf21</name>
</gene>
<evidence type="ECO:0000256" key="1">
    <source>
        <dbReference type="ARBA" id="ARBA00006160"/>
    </source>
</evidence>
<reference evidence="4" key="1">
    <citation type="submission" date="2025-08" db="UniProtKB">
        <authorList>
            <consortium name="RefSeq"/>
        </authorList>
    </citation>
    <scope>IDENTIFICATION</scope>
    <source>
        <tissue evidence="4">Liver</tissue>
    </source>
</reference>
<dbReference type="CTD" id="83608"/>
<evidence type="ECO:0000313" key="3">
    <source>
        <dbReference type="Proteomes" id="UP000695026"/>
    </source>
</evidence>
<organism evidence="3 4">
    <name type="scientific">Python bivittatus</name>
    <name type="common">Burmese python</name>
    <name type="synonym">Python molurus bivittatus</name>
    <dbReference type="NCBI Taxonomy" id="176946"/>
    <lineage>
        <taxon>Eukaryota</taxon>
        <taxon>Metazoa</taxon>
        <taxon>Chordata</taxon>
        <taxon>Craniata</taxon>
        <taxon>Vertebrata</taxon>
        <taxon>Euteleostomi</taxon>
        <taxon>Lepidosauria</taxon>
        <taxon>Squamata</taxon>
        <taxon>Bifurcata</taxon>
        <taxon>Unidentata</taxon>
        <taxon>Episquamata</taxon>
        <taxon>Toxicofera</taxon>
        <taxon>Serpentes</taxon>
        <taxon>Henophidia</taxon>
        <taxon>Pythonidae</taxon>
        <taxon>Python</taxon>
    </lineage>
</organism>
<dbReference type="OMA" id="HKGVNRD"/>
<dbReference type="OrthoDB" id="10049098at2759"/>
<dbReference type="AlphaFoldDB" id="A0A9F2QXK3"/>
<name>A0A9F2QXK3_PYTBI</name>
<accession>A0A9F2QXK3</accession>
<proteinExistence type="inferred from homology"/>
<dbReference type="KEGG" id="pbi:103051345"/>
<protein>
    <submittedName>
        <fullName evidence="4">UPF0711 protein C18orf21 homolog isoform X1</fullName>
    </submittedName>
</protein>
<dbReference type="GeneID" id="103051345"/>
<dbReference type="Pfam" id="PF15719">
    <property type="entry name" value="Rmp24-like"/>
    <property type="match status" value="1"/>
</dbReference>
<feature type="region of interest" description="Disordered" evidence="2">
    <location>
        <begin position="112"/>
        <end position="172"/>
    </location>
</feature>
<evidence type="ECO:0000313" key="4">
    <source>
        <dbReference type="RefSeq" id="XP_007429960.1"/>
    </source>
</evidence>
<keyword evidence="3" id="KW-1185">Reference proteome</keyword>
<feature type="compositionally biased region" description="Polar residues" evidence="2">
    <location>
        <begin position="160"/>
        <end position="172"/>
    </location>
</feature>
<sequence length="204" mass="23570">MRKRRFLEAAARQLAGTCPAQARFLLWTLSNIEGKNEDNVNQVCYYCFQFLFPNNYRMRLLPKMKITPQIQKILNWERKNYRLSLKQTRLLKKYKESKNALLITCNSCKKPTRHNGISREEYSLKTPNLKIPSNKSTPLIHSHSGSKRGKSSSGLRTSTVGPSTHHSSRIQNKAKILSSQLNKMLNFEEDKSKKGNLKNFLLSL</sequence>
<comment type="similarity">
    <text evidence="1">Belongs to the UPF0711 family.</text>
</comment>
<dbReference type="RefSeq" id="XP_007429960.1">
    <property type="nucleotide sequence ID" value="XM_007429898.3"/>
</dbReference>
<evidence type="ECO:0000256" key="2">
    <source>
        <dbReference type="SAM" id="MobiDB-lite"/>
    </source>
</evidence>